<dbReference type="Gene3D" id="3.30.300.30">
    <property type="match status" value="1"/>
</dbReference>
<feature type="domain" description="AMP-binding enzyme C-terminal" evidence="4">
    <location>
        <begin position="253"/>
        <end position="329"/>
    </location>
</feature>
<dbReference type="InterPro" id="IPR000873">
    <property type="entry name" value="AMP-dep_synth/lig_dom"/>
</dbReference>
<protein>
    <submittedName>
        <fullName evidence="5">Uncharacterized protein</fullName>
    </submittedName>
</protein>
<organism evidence="5 6">
    <name type="scientific">Paralvinella palmiformis</name>
    <dbReference type="NCBI Taxonomy" id="53620"/>
    <lineage>
        <taxon>Eukaryota</taxon>
        <taxon>Metazoa</taxon>
        <taxon>Spiralia</taxon>
        <taxon>Lophotrochozoa</taxon>
        <taxon>Annelida</taxon>
        <taxon>Polychaeta</taxon>
        <taxon>Sedentaria</taxon>
        <taxon>Canalipalpata</taxon>
        <taxon>Terebellida</taxon>
        <taxon>Terebelliformia</taxon>
        <taxon>Alvinellidae</taxon>
        <taxon>Paralvinella</taxon>
    </lineage>
</organism>
<keyword evidence="2" id="KW-0436">Ligase</keyword>
<gene>
    <name evidence="5" type="ORF">LSH36_459g02007</name>
</gene>
<keyword evidence="6" id="KW-1185">Reference proteome</keyword>
<dbReference type="EMBL" id="JAODUP010000459">
    <property type="protein sequence ID" value="KAK2149251.1"/>
    <property type="molecule type" value="Genomic_DNA"/>
</dbReference>
<dbReference type="InterPro" id="IPR042099">
    <property type="entry name" value="ANL_N_sf"/>
</dbReference>
<evidence type="ECO:0000256" key="1">
    <source>
        <dbReference type="ARBA" id="ARBA00006432"/>
    </source>
</evidence>
<feature type="domain" description="AMP-dependent synthetase/ligase" evidence="3">
    <location>
        <begin position="88"/>
        <end position="249"/>
    </location>
</feature>
<dbReference type="PANTHER" id="PTHR24096:SF149">
    <property type="entry name" value="AMP-BINDING DOMAIN-CONTAINING PROTEIN-RELATED"/>
    <property type="match status" value="1"/>
</dbReference>
<proteinExistence type="inferred from homology"/>
<dbReference type="GO" id="GO:0016405">
    <property type="term" value="F:CoA-ligase activity"/>
    <property type="evidence" value="ECO:0007669"/>
    <property type="project" value="TreeGrafter"/>
</dbReference>
<evidence type="ECO:0000313" key="6">
    <source>
        <dbReference type="Proteomes" id="UP001208570"/>
    </source>
</evidence>
<evidence type="ECO:0000259" key="4">
    <source>
        <dbReference type="Pfam" id="PF13193"/>
    </source>
</evidence>
<dbReference type="Pfam" id="PF00501">
    <property type="entry name" value="AMP-binding"/>
    <property type="match status" value="2"/>
</dbReference>
<evidence type="ECO:0000256" key="2">
    <source>
        <dbReference type="ARBA" id="ARBA00022598"/>
    </source>
</evidence>
<dbReference type="Proteomes" id="UP001208570">
    <property type="component" value="Unassembled WGS sequence"/>
</dbReference>
<dbReference type="Gene3D" id="3.40.50.12780">
    <property type="entry name" value="N-terminal domain of ligase-like"/>
    <property type="match status" value="1"/>
</dbReference>
<evidence type="ECO:0000259" key="3">
    <source>
        <dbReference type="Pfam" id="PF00501"/>
    </source>
</evidence>
<feature type="domain" description="AMP-dependent synthetase/ligase" evidence="3">
    <location>
        <begin position="25"/>
        <end position="84"/>
    </location>
</feature>
<evidence type="ECO:0000313" key="5">
    <source>
        <dbReference type="EMBL" id="KAK2149251.1"/>
    </source>
</evidence>
<dbReference type="InterPro" id="IPR025110">
    <property type="entry name" value="AMP-bd_C"/>
</dbReference>
<comment type="caution">
    <text evidence="5">The sequence shown here is derived from an EMBL/GenBank/DDBJ whole genome shotgun (WGS) entry which is preliminary data.</text>
</comment>
<accession>A0AAD9JA08</accession>
<dbReference type="InterPro" id="IPR045851">
    <property type="entry name" value="AMP-bd_C_sf"/>
</dbReference>
<dbReference type="PANTHER" id="PTHR24096">
    <property type="entry name" value="LONG-CHAIN-FATTY-ACID--COA LIGASE"/>
    <property type="match status" value="1"/>
</dbReference>
<reference evidence="5" key="1">
    <citation type="journal article" date="2023" name="Mol. Biol. Evol.">
        <title>Third-Generation Sequencing Reveals the Adaptive Role of the Epigenome in Three Deep-Sea Polychaetes.</title>
        <authorList>
            <person name="Perez M."/>
            <person name="Aroh O."/>
            <person name="Sun Y."/>
            <person name="Lan Y."/>
            <person name="Juniper S.K."/>
            <person name="Young C.R."/>
            <person name="Angers B."/>
            <person name="Qian P.Y."/>
        </authorList>
    </citation>
    <scope>NUCLEOTIDE SEQUENCE</scope>
    <source>
        <strain evidence="5">P08H-3</strain>
    </source>
</reference>
<comment type="similarity">
    <text evidence="1">Belongs to the ATP-dependent AMP-binding enzyme family.</text>
</comment>
<name>A0AAD9JA08_9ANNE</name>
<dbReference type="Pfam" id="PF13193">
    <property type="entry name" value="AMP-binding_C"/>
    <property type="match status" value="1"/>
</dbReference>
<dbReference type="AlphaFoldDB" id="A0AAD9JA08"/>
<dbReference type="SUPFAM" id="SSF56801">
    <property type="entry name" value="Acetyl-CoA synthetase-like"/>
    <property type="match status" value="2"/>
</dbReference>
<sequence>MAVRSPFPDINIPEVSLAEFILNEAKCFSDRIAFIDDATGRTMTFTEFNDDVNKLAKGLHAIGLEKNDVIALCLPNMIEYIVVTYVGMKKIFSNANPRYIFALPDMLETVKNASSSCSSVQEIFIVERNIDGDKSYDELLRLGKDQVLPAIEIVPKDDAAMLVYTSGSTGDRKAAVNTHRNLVANTLQISYPRISPFSGNDVSIALRPMSHGYGLSMYMTSGLYNGCRLIFLEDYGTESLMKAIDKYKVAPRELEDIIQDLPGVDSVVVVGVPDEEYQELAKAFVIKQPGSSLTEDDVIKVVQESLERKRWLHGGVEFVETLPKTPSGKVLRRLVKENLVMKKKKGN</sequence>